<dbReference type="EMBL" id="JAUNZN010000007">
    <property type="protein sequence ID" value="KAK4818410.1"/>
    <property type="molecule type" value="Genomic_DNA"/>
</dbReference>
<reference evidence="2 3" key="1">
    <citation type="journal article" date="2023" name="J. Hered.">
        <title>Chromosome-level genome of the wood stork (Mycteria americana) provides insight into avian chromosome evolution.</title>
        <authorList>
            <person name="Flamio R. Jr."/>
            <person name="Ramstad K.M."/>
        </authorList>
    </citation>
    <scope>NUCLEOTIDE SEQUENCE [LARGE SCALE GENOMIC DNA]</scope>
    <source>
        <strain evidence="2">JAX WOST 10</strain>
    </source>
</reference>
<comment type="caution">
    <text evidence="2">The sequence shown here is derived from an EMBL/GenBank/DDBJ whole genome shotgun (WGS) entry which is preliminary data.</text>
</comment>
<dbReference type="Proteomes" id="UP001333110">
    <property type="component" value="Unassembled WGS sequence"/>
</dbReference>
<feature type="region of interest" description="Disordered" evidence="1">
    <location>
        <begin position="1"/>
        <end position="22"/>
    </location>
</feature>
<evidence type="ECO:0000313" key="3">
    <source>
        <dbReference type="Proteomes" id="UP001333110"/>
    </source>
</evidence>
<accession>A0AAN7NMG2</accession>
<keyword evidence="3" id="KW-1185">Reference proteome</keyword>
<organism evidence="2 3">
    <name type="scientific">Mycteria americana</name>
    <name type="common">Wood stork</name>
    <dbReference type="NCBI Taxonomy" id="33587"/>
    <lineage>
        <taxon>Eukaryota</taxon>
        <taxon>Metazoa</taxon>
        <taxon>Chordata</taxon>
        <taxon>Craniata</taxon>
        <taxon>Vertebrata</taxon>
        <taxon>Euteleostomi</taxon>
        <taxon>Archelosauria</taxon>
        <taxon>Archosauria</taxon>
        <taxon>Dinosauria</taxon>
        <taxon>Saurischia</taxon>
        <taxon>Theropoda</taxon>
        <taxon>Coelurosauria</taxon>
        <taxon>Aves</taxon>
        <taxon>Neognathae</taxon>
        <taxon>Neoaves</taxon>
        <taxon>Aequornithes</taxon>
        <taxon>Ciconiiformes</taxon>
        <taxon>Ciconiidae</taxon>
        <taxon>Mycteria</taxon>
    </lineage>
</organism>
<name>A0AAN7NMG2_MYCAM</name>
<dbReference type="AlphaFoldDB" id="A0AAN7NMG2"/>
<evidence type="ECO:0000313" key="2">
    <source>
        <dbReference type="EMBL" id="KAK4818410.1"/>
    </source>
</evidence>
<protein>
    <submittedName>
        <fullName evidence="2">Uncharacterized protein</fullName>
    </submittedName>
</protein>
<proteinExistence type="predicted"/>
<evidence type="ECO:0000256" key="1">
    <source>
        <dbReference type="SAM" id="MobiDB-lite"/>
    </source>
</evidence>
<sequence>MCSCSPESQPYPGLHQKKRGQQVKGGDSALLLHSGETPPGVLCLALEPSAQERHGPVGGGLEHLSYEDRLRELGLFSLEKRRLQGDLIVAFQYLKGAYKKDEDKLFSRACCDRTRGNGFKLQEGRFRLDIRKKFFTMRVVKHWTRLPREVVDAPSLETFKVRLDGALSNLI</sequence>
<gene>
    <name evidence="2" type="ORF">QYF61_012331</name>
</gene>